<feature type="transmembrane region" description="Helical" evidence="6">
    <location>
        <begin position="152"/>
        <end position="171"/>
    </location>
</feature>
<keyword evidence="7" id="KW-0378">Hydrolase</keyword>
<dbReference type="InterPro" id="IPR019533">
    <property type="entry name" value="Peptidase_S26"/>
</dbReference>
<dbReference type="Gene3D" id="2.10.109.10">
    <property type="entry name" value="Umud Fragment, subunit A"/>
    <property type="match status" value="1"/>
</dbReference>
<comment type="caution">
    <text evidence="7">The sequence shown here is derived from an EMBL/GenBank/DDBJ whole genome shotgun (WGS) entry which is preliminary data.</text>
</comment>
<comment type="subcellular location">
    <subcellularLocation>
        <location evidence="1">Membrane</location>
    </subcellularLocation>
</comment>
<evidence type="ECO:0000256" key="4">
    <source>
        <dbReference type="ARBA" id="ARBA00023136"/>
    </source>
</evidence>
<dbReference type="Proteomes" id="UP001232245">
    <property type="component" value="Unassembled WGS sequence"/>
</dbReference>
<dbReference type="NCBIfam" id="TIGR02228">
    <property type="entry name" value="sigpep_I_arch"/>
    <property type="match status" value="1"/>
</dbReference>
<evidence type="ECO:0000256" key="6">
    <source>
        <dbReference type="SAM" id="Phobius"/>
    </source>
</evidence>
<dbReference type="InterPro" id="IPR036286">
    <property type="entry name" value="LexA/Signal_pep-like_sf"/>
</dbReference>
<dbReference type="SUPFAM" id="SSF51306">
    <property type="entry name" value="LexA/Signal peptidase"/>
    <property type="match status" value="1"/>
</dbReference>
<dbReference type="PRINTS" id="PR00728">
    <property type="entry name" value="SIGNALPTASE"/>
</dbReference>
<keyword evidence="4 6" id="KW-0472">Membrane</keyword>
<evidence type="ECO:0000256" key="2">
    <source>
        <dbReference type="ARBA" id="ARBA00022692"/>
    </source>
</evidence>
<dbReference type="PANTHER" id="PTHR10806">
    <property type="entry name" value="SIGNAL PEPTIDASE COMPLEX CATALYTIC SUBUNIT SEC11"/>
    <property type="match status" value="1"/>
</dbReference>
<gene>
    <name evidence="7" type="ORF">J2S02_002734</name>
</gene>
<dbReference type="EMBL" id="JAUSTZ010000005">
    <property type="protein sequence ID" value="MDQ0226389.1"/>
    <property type="molecule type" value="Genomic_DNA"/>
</dbReference>
<dbReference type="PANTHER" id="PTHR10806:SF6">
    <property type="entry name" value="SIGNAL PEPTIDASE COMPLEX CATALYTIC SUBUNIT SEC11"/>
    <property type="match status" value="1"/>
</dbReference>
<dbReference type="GO" id="GO:0016787">
    <property type="term" value="F:hydrolase activity"/>
    <property type="evidence" value="ECO:0007669"/>
    <property type="project" value="UniProtKB-KW"/>
</dbReference>
<evidence type="ECO:0000313" key="7">
    <source>
        <dbReference type="EMBL" id="MDQ0226389.1"/>
    </source>
</evidence>
<evidence type="ECO:0000256" key="5">
    <source>
        <dbReference type="NCBIfam" id="TIGR02228"/>
    </source>
</evidence>
<evidence type="ECO:0000313" key="8">
    <source>
        <dbReference type="Proteomes" id="UP001232245"/>
    </source>
</evidence>
<evidence type="ECO:0000256" key="1">
    <source>
        <dbReference type="ARBA" id="ARBA00004370"/>
    </source>
</evidence>
<dbReference type="InterPro" id="IPR001733">
    <property type="entry name" value="Peptidase_S26B"/>
</dbReference>
<dbReference type="CDD" id="cd06530">
    <property type="entry name" value="S26_SPase_I"/>
    <property type="match status" value="1"/>
</dbReference>
<name>A0ABT9Z2B3_9BACI</name>
<dbReference type="EC" id="3.4.21.89" evidence="5"/>
<sequence>MKQMMKWVNRMVTSILLILLVSIAGIVLSTKLTNGEPQIFGYQIKTVLSGSMEPTILTGSVIAVKSLDEAERSSLKAGDIITYLDEERLITHRITDVLATEQAVRYETKGDNNNSADSNPVLAENVIAKYGGFMIPYLGYLINFTQTANGSVLFMIIPGVLMLGYSIVTIWKTIRELERKHVLLEKE</sequence>
<keyword evidence="8" id="KW-1185">Reference proteome</keyword>
<reference evidence="7 8" key="1">
    <citation type="submission" date="2023-07" db="EMBL/GenBank/DDBJ databases">
        <title>Genomic Encyclopedia of Type Strains, Phase IV (KMG-IV): sequencing the most valuable type-strain genomes for metagenomic binning, comparative biology and taxonomic classification.</title>
        <authorList>
            <person name="Goeker M."/>
        </authorList>
    </citation>
    <scope>NUCLEOTIDE SEQUENCE [LARGE SCALE GENOMIC DNA]</scope>
    <source>
        <strain evidence="7 8">DSM 17723</strain>
    </source>
</reference>
<proteinExistence type="predicted"/>
<keyword evidence="2 6" id="KW-0812">Transmembrane</keyword>
<accession>A0ABT9Z2B3</accession>
<protein>
    <recommendedName>
        <fullName evidence="5">Signal peptidase I</fullName>
        <ecNumber evidence="5">3.4.21.89</ecNumber>
    </recommendedName>
</protein>
<evidence type="ECO:0000256" key="3">
    <source>
        <dbReference type="ARBA" id="ARBA00022989"/>
    </source>
</evidence>
<dbReference type="NCBIfam" id="NF046067">
    <property type="entry name" value="SigPepSipWBacil"/>
    <property type="match status" value="1"/>
</dbReference>
<keyword evidence="3 6" id="KW-1133">Transmembrane helix</keyword>
<organism evidence="7 8">
    <name type="scientific">Metabacillus niabensis</name>
    <dbReference type="NCBI Taxonomy" id="324854"/>
    <lineage>
        <taxon>Bacteria</taxon>
        <taxon>Bacillati</taxon>
        <taxon>Bacillota</taxon>
        <taxon>Bacilli</taxon>
        <taxon>Bacillales</taxon>
        <taxon>Bacillaceae</taxon>
        <taxon>Metabacillus</taxon>
    </lineage>
</organism>